<evidence type="ECO:0000256" key="6">
    <source>
        <dbReference type="SAM" id="MobiDB-lite"/>
    </source>
</evidence>
<evidence type="ECO:0000256" key="4">
    <source>
        <dbReference type="ARBA" id="ARBA00022737"/>
    </source>
</evidence>
<protein>
    <submittedName>
        <fullName evidence="8">MucBP domain-containing protein</fullName>
    </submittedName>
</protein>
<keyword evidence="2" id="KW-0964">Secreted</keyword>
<gene>
    <name evidence="8" type="ORF">HF863_06165</name>
</gene>
<evidence type="ECO:0000259" key="7">
    <source>
        <dbReference type="PROSITE" id="PS50847"/>
    </source>
</evidence>
<keyword evidence="4" id="KW-0677">Repeat</keyword>
<feature type="compositionally biased region" description="Polar residues" evidence="6">
    <location>
        <begin position="2432"/>
        <end position="2469"/>
    </location>
</feature>
<feature type="compositionally biased region" description="Low complexity" evidence="6">
    <location>
        <begin position="80"/>
        <end position="130"/>
    </location>
</feature>
<evidence type="ECO:0000313" key="8">
    <source>
        <dbReference type="EMBL" id="NME42348.1"/>
    </source>
</evidence>
<feature type="compositionally biased region" description="Low complexity" evidence="6">
    <location>
        <begin position="49"/>
        <end position="71"/>
    </location>
</feature>
<evidence type="ECO:0000256" key="5">
    <source>
        <dbReference type="ARBA" id="ARBA00023088"/>
    </source>
</evidence>
<dbReference type="PROSITE" id="PS50847">
    <property type="entry name" value="GRAM_POS_ANCHORING"/>
    <property type="match status" value="1"/>
</dbReference>
<dbReference type="InterPro" id="IPR019931">
    <property type="entry name" value="LPXTG_anchor"/>
</dbReference>
<feature type="region of interest" description="Disordered" evidence="6">
    <location>
        <begin position="2422"/>
        <end position="2469"/>
    </location>
</feature>
<dbReference type="Proteomes" id="UP000563853">
    <property type="component" value="Unassembled WGS sequence"/>
</dbReference>
<dbReference type="RefSeq" id="WP_170091641.1">
    <property type="nucleotide sequence ID" value="NZ_JABAFP010000021.1"/>
</dbReference>
<keyword evidence="5" id="KW-0572">Peptidoglycan-anchor</keyword>
<dbReference type="Pfam" id="PF00746">
    <property type="entry name" value="Gram_pos_anchor"/>
    <property type="match status" value="1"/>
</dbReference>
<evidence type="ECO:0000256" key="2">
    <source>
        <dbReference type="ARBA" id="ARBA00022525"/>
    </source>
</evidence>
<dbReference type="SUPFAM" id="SSF49401">
    <property type="entry name" value="Bacterial adhesins"/>
    <property type="match status" value="1"/>
</dbReference>
<dbReference type="NCBIfam" id="TIGR01167">
    <property type="entry name" value="LPXTG_anchor"/>
    <property type="match status" value="1"/>
</dbReference>
<dbReference type="InterPro" id="IPR009459">
    <property type="entry name" value="MucBP_dom"/>
</dbReference>
<evidence type="ECO:0000313" key="9">
    <source>
        <dbReference type="Proteomes" id="UP000563853"/>
    </source>
</evidence>
<dbReference type="Gene3D" id="3.10.20.320">
    <property type="entry name" value="Putative peptidoglycan bound protein (lpxtg motif)"/>
    <property type="match status" value="22"/>
</dbReference>
<dbReference type="EMBL" id="JABAFP010000021">
    <property type="protein sequence ID" value="NME42348.1"/>
    <property type="molecule type" value="Genomic_DNA"/>
</dbReference>
<accession>A0A848C5F8</accession>
<keyword evidence="3" id="KW-0732">Signal</keyword>
<organism evidence="8 9">
    <name type="scientific">Ligilactobacillus agilis</name>
    <dbReference type="NCBI Taxonomy" id="1601"/>
    <lineage>
        <taxon>Bacteria</taxon>
        <taxon>Bacillati</taxon>
        <taxon>Bacillota</taxon>
        <taxon>Bacilli</taxon>
        <taxon>Lactobacillales</taxon>
        <taxon>Lactobacillaceae</taxon>
        <taxon>Ligilactobacillus</taxon>
    </lineage>
</organism>
<feature type="region of interest" description="Disordered" evidence="6">
    <location>
        <begin position="49"/>
        <end position="134"/>
    </location>
</feature>
<dbReference type="Pfam" id="PF06458">
    <property type="entry name" value="MucBP"/>
    <property type="match status" value="24"/>
</dbReference>
<evidence type="ECO:0000256" key="3">
    <source>
        <dbReference type="ARBA" id="ARBA00022729"/>
    </source>
</evidence>
<dbReference type="InterPro" id="IPR008966">
    <property type="entry name" value="Adhesion_dom_sf"/>
</dbReference>
<evidence type="ECO:0000256" key="1">
    <source>
        <dbReference type="ARBA" id="ARBA00022512"/>
    </source>
</evidence>
<comment type="caution">
    <text evidence="8">The sequence shown here is derived from an EMBL/GenBank/DDBJ whole genome shotgun (WGS) entry which is preliminary data.</text>
</comment>
<feature type="compositionally biased region" description="Low complexity" evidence="6">
    <location>
        <begin position="2422"/>
        <end position="2431"/>
    </location>
</feature>
<keyword evidence="1" id="KW-0134">Cell wall</keyword>
<sequence>MESMFRDESNKDLKFAIRKKKNGGGAASFIIGSVVLGGLMVSGITNASADTTTTPDSTSASTTSAASSSATDKNEVTLNSTATPATASSEETSAAETTTAAPASEVTPDSSVATTATDTSASSATATSEEAPVEEGKVVVKYVDESGNQVGMPKLLAGNVGESYDTTAVELPSGYALAGSTSIENATGTYTKEPITVTYTVKKISNTEVTTQALAEAAAIPTDQLATNKVSISNVHFNKSVVKESQGLDIDYAYDWTGKGLVKGDTLVSEMPAAFTSITKLVETPFYSGNDEIGVLVLDYTNHKIYTRFTGEMDPNKIYNGSINIATFVDRNHFKEVENDEMIQLQMPDGTTVERPLHVTFDAAQISPQLTLVSVYANESKDNPDKSMDVKWATTINKAGIDLNEAVVYLSPDTVLGIDPEFTKLGYDREGHLIGDPSSSYKAINPEYDGNALYKINKDSIEVYEADIHDSMGYEVTKKLVAGTDYKLVEDSSSPNAYVIEFIGDYVKTNKSFVITYGGRVADSSSDQVAIDQAVTDSLLAYYEGPYNKYTKMYDAPFNATWSEAAIMVNNSSVEGGARDITGSVTVVHIDASTGKVLKTEDYAKTTDGQIAHDAKQGTGYVTAPEEFAGYKYTTMGYQSAPAEGIVKQGIQRVVYLYVPADKKGSVDVVHKTTDGQVLADVKPVVTDVNVGTAYDTEKGNFDGYHFVGMAEDSAAADGVVSEGIKHVIYLYEKDVTPEVKKGNVDVTYVAEDGTVLEATSDVVKDGEIGSNYETSEKTFDGYHFVRMGEFSADKTGQVEEGTKHVVYVYAKDLEEKKGSVDVKYITTDGKVLEDVASVKDNAPVGEDYKTEEKSFDGYHFVGMDKTSDPATGVVAEGTKHVIYLYEKDVTPEVKKGNVDVTYVAEDGKVLEATSDVVKDGEIGSNYETTEKSFEGYHFVRMGEFSADKTGQVEEGTKHVVYVYAKNPETPAEKKGSVDVKYITKDGEVLEDVASVKDNASVGEDYTTEEKSFDGYHFVGMDKSSDPATGLVAEGTKHVIYVYEKDVTPEVKKGNVDVTYVAEDGKVLEATSDVVKDGEIGSNYETTEKSFEGYHFVRMGEFSADVSGQVEEGTKHVVYVYAKDPEEKKGSVDVKYITTDGKVLEDVASVKDNAPVGEDYTTEEKRFDGYHFIGMDKTSDPATGVVAEGTKHVIYVYEKDVTPEVKKGNVDVTYLAEDGIILEATSDVVKDGEIGSNYETTQKIFDGYHFVRMGEFSADATGQVEEGTKHVVYIYAKDPEEKKGSVDVKYITTDGKVLEDVASVKDNAPVGEDYTTEEKTFAGYHFVGMAKTSDPATGVVAEGTKHVIYVYEKDVTPEVKKGNVDVTYLAEDGTVLEATSDVVKDGEIGSNYETTQKSFGGYHFVRMGEFSADATGNVEEGTKHVVYVYAKNPKTPVEKKGSVDVKYITKDGEVLEDVTSVKDNAPVGEDYTTEEKIFDGYHFIGMDKTSDPATGLVAEGTKHVIYVYEKDVTPEVKKGNVDVTYVAEDGTILEATSDVVKDGEIGSNYETTQKSFGGYHFVRMGEFSADATGNVEEGTKHVVYVYAKDLETPEVKKGNVDVKYITEDGDVLEDVTTVKDNAPVDEEYTTEEKTFDGYHFVGMDKTSDAANGKVTEETKHVIYVYEKDPEPVVQKGSVDVVYVDEQGNVLPGSELTDVKKDAPVGEAYKTKQKNFDGYTFSRMGTGSAKVNGEVTKGVQHVIYVYTKNPEAPKKGSVDVKFVDKTTGEMITGTGVETVKDGAPVGEGYFTTPKDLTKQGYQYVGIREDSDDPAGLVVEGTKHVVYEYEKIPEPIVKTGSVDVKYVDRATGEVLPFAEAALTTVKNNTPEGEGYNTTKKDFIGYTFVGMTEESAAVNGTVVADKTLHVIYAYDKKPEPVVEQKGSVDVKYITTDGKVLEDVSTVKDNAPVDEEYTTEQKSFDGYHFVGMDKTSDAANGKVAEGTKHVIYVYEKDPEPVVEKGSVDVVYVDEQGNVLPGGELTDVKKDAPVGEEYTTEEKTFDGYHFVGMDKTSDSANGKVTEGTKHVIYVYEKDPETPAEVEKKGSVTVTYVDKDGNPLPGGELTDVKKDAPVGEAYTTEQKDFPGYHFVGMDKHSDPVDGKVTEETKHVIYVYEKNPTPTVATDKEEEQKGSVTVTYVDKDGNPLPGGEEKTVKDNAPVGEAYTTEQKDFPGYHFVGMDKHSDPVDGKVTEETKHVIYVYEKNPTPTVATDKEEEQKGSVTVTYVDKDGNPLPGGEETTVKHDVPVGEDYTTEEKDFPGYHFVGMDKTSDPANGKVTEGTKHVIYIYEKDPTPTVATDKSEEKKGSVDVKYVDTEGNVLEGPNSVVKDGLVGSDYNTSGKTFAGYKLIGMELGSASANGKVVEGTLHVIYLYQKVAADVPTAPTATSETPTVNKVQPSVTASVTPSAAQPKSEKQASTQVALPQTGETKQDSSMLGVIALGLAGMLGLGFKKEEKEDK</sequence>
<name>A0A848C5F8_9LACO</name>
<feature type="domain" description="Gram-positive cocci surface proteins LPxTG" evidence="7">
    <location>
        <begin position="2462"/>
        <end position="2498"/>
    </location>
</feature>
<proteinExistence type="predicted"/>
<reference evidence="8 9" key="1">
    <citation type="submission" date="2020-04" db="EMBL/GenBank/DDBJ databases">
        <authorList>
            <person name="Hitch T.C.A."/>
            <person name="Wylensek D."/>
            <person name="Clavel T."/>
        </authorList>
    </citation>
    <scope>NUCLEOTIDE SEQUENCE [LARGE SCALE GENOMIC DNA]</scope>
    <source>
        <strain evidence="8 9">WCA-389-WT-5H1</strain>
    </source>
</reference>